<feature type="transmembrane region" description="Helical" evidence="1">
    <location>
        <begin position="146"/>
        <end position="172"/>
    </location>
</feature>
<dbReference type="Proteomes" id="UP000596739">
    <property type="component" value="Unassembled WGS sequence"/>
</dbReference>
<keyword evidence="1" id="KW-1133">Transmembrane helix</keyword>
<feature type="transmembrane region" description="Helical" evidence="1">
    <location>
        <begin position="200"/>
        <end position="218"/>
    </location>
</feature>
<keyword evidence="1" id="KW-0472">Membrane</keyword>
<dbReference type="EMBL" id="JAENHN010000051">
    <property type="protein sequence ID" value="MBK1812727.1"/>
    <property type="molecule type" value="Genomic_DNA"/>
</dbReference>
<feature type="transmembrane region" description="Helical" evidence="1">
    <location>
        <begin position="116"/>
        <end position="134"/>
    </location>
</feature>
<feature type="transmembrane region" description="Helical" evidence="1">
    <location>
        <begin position="230"/>
        <end position="251"/>
    </location>
</feature>
<evidence type="ECO:0000313" key="2">
    <source>
        <dbReference type="EMBL" id="MBK1812727.1"/>
    </source>
</evidence>
<feature type="transmembrane region" description="Helical" evidence="1">
    <location>
        <begin position="62"/>
        <end position="84"/>
    </location>
</feature>
<gene>
    <name evidence="2" type="ORF">JHL18_19075</name>
</gene>
<dbReference type="Pfam" id="PF06182">
    <property type="entry name" value="ABC2_membrane_6"/>
    <property type="match status" value="1"/>
</dbReference>
<keyword evidence="1" id="KW-0812">Transmembrane</keyword>
<dbReference type="InterPro" id="IPR010390">
    <property type="entry name" value="ABC-2_transporter-like"/>
</dbReference>
<keyword evidence="3" id="KW-1185">Reference proteome</keyword>
<comment type="caution">
    <text evidence="2">The sequence shown here is derived from an EMBL/GenBank/DDBJ whole genome shotgun (WGS) entry which is preliminary data.</text>
</comment>
<organism evidence="2 3">
    <name type="scientific">Clostridium yunnanense</name>
    <dbReference type="NCBI Taxonomy" id="2800325"/>
    <lineage>
        <taxon>Bacteria</taxon>
        <taxon>Bacillati</taxon>
        <taxon>Bacillota</taxon>
        <taxon>Clostridia</taxon>
        <taxon>Eubacteriales</taxon>
        <taxon>Clostridiaceae</taxon>
        <taxon>Clostridium</taxon>
    </lineage>
</organism>
<feature type="transmembrane region" description="Helical" evidence="1">
    <location>
        <begin position="21"/>
        <end position="42"/>
    </location>
</feature>
<reference evidence="3" key="1">
    <citation type="submission" date="2021-01" db="EMBL/GenBank/DDBJ databases">
        <title>Genome public.</title>
        <authorList>
            <person name="Liu C."/>
            <person name="Sun Q."/>
        </authorList>
    </citation>
    <scope>NUCLEOTIDE SEQUENCE [LARGE SCALE GENOMIC DNA]</scope>
    <source>
        <strain evidence="3">YIM B02505</strain>
    </source>
</reference>
<dbReference type="RefSeq" id="WP_200272208.1">
    <property type="nucleotide sequence ID" value="NZ_JAENHN010000051.1"/>
</dbReference>
<proteinExistence type="predicted"/>
<evidence type="ECO:0000313" key="3">
    <source>
        <dbReference type="Proteomes" id="UP000596739"/>
    </source>
</evidence>
<dbReference type="PANTHER" id="PTHR36833:SF1">
    <property type="entry name" value="INTEGRAL MEMBRANE TRANSPORT PROTEIN"/>
    <property type="match status" value="1"/>
</dbReference>
<name>A0ABS1ETN0_9CLOT</name>
<sequence>MRYIRLYREFLKQSLMKLMTYRVNFFLIFITNFAYFAVQIVFLQVIFSNVTSLAGWTKYEMIFYIGTFNIIDSLWVFGPYFNLLSLPELIRNGMLDYYITKPVNSQFFISLRNVEIGSLISVLAGGAITLYALAAGNISITFAKVILYIIAIFHALLVEYAVYFIMTCLSFWTIKTDFVEKIHGIVCYFSTRPVDIYKGFIRFILCYILPYGFVMTIASKSAVKSINADVYITFIILSWCFFGASILFWRFSLRRYSSASS</sequence>
<accession>A0ABS1ETN0</accession>
<protein>
    <submittedName>
        <fullName evidence="2">ABC-2 family transporter protein</fullName>
    </submittedName>
</protein>
<evidence type="ECO:0000256" key="1">
    <source>
        <dbReference type="SAM" id="Phobius"/>
    </source>
</evidence>
<dbReference type="PANTHER" id="PTHR36833">
    <property type="entry name" value="SLR0610 PROTEIN-RELATED"/>
    <property type="match status" value="1"/>
</dbReference>